<reference evidence="1 2" key="1">
    <citation type="submission" date="2017-11" db="EMBL/GenBank/DDBJ databases">
        <title>De-novo sequencing of pomegranate (Punica granatum L.) genome.</title>
        <authorList>
            <person name="Akparov Z."/>
            <person name="Amiraslanov A."/>
            <person name="Hajiyeva S."/>
            <person name="Abbasov M."/>
            <person name="Kaur K."/>
            <person name="Hamwieh A."/>
            <person name="Solovyev V."/>
            <person name="Salamov A."/>
            <person name="Braich B."/>
            <person name="Kosarev P."/>
            <person name="Mahmoud A."/>
            <person name="Hajiyev E."/>
            <person name="Babayeva S."/>
            <person name="Izzatullayeva V."/>
            <person name="Mammadov A."/>
            <person name="Mammadov A."/>
            <person name="Sharifova S."/>
            <person name="Ojaghi J."/>
            <person name="Eynullazada K."/>
            <person name="Bayramov B."/>
            <person name="Abdulazimova A."/>
            <person name="Shahmuradov I."/>
        </authorList>
    </citation>
    <scope>NUCLEOTIDE SEQUENCE [LARGE SCALE GENOMIC DNA]</scope>
    <source>
        <strain evidence="2">cv. AG2017</strain>
        <tissue evidence="1">Leaf</tissue>
    </source>
</reference>
<sequence length="96" mass="10419">MRVSLSVHLEAGINSLSSPISSPTYCSVELELFASFNGIDAVAGSCSGVSQPQNQCHRRSTRQSHLKFPLRHACFRLAVVRFPDCNPVSIEVSASK</sequence>
<organism evidence="1 2">
    <name type="scientific">Punica granatum</name>
    <name type="common">Pomegranate</name>
    <dbReference type="NCBI Taxonomy" id="22663"/>
    <lineage>
        <taxon>Eukaryota</taxon>
        <taxon>Viridiplantae</taxon>
        <taxon>Streptophyta</taxon>
        <taxon>Embryophyta</taxon>
        <taxon>Tracheophyta</taxon>
        <taxon>Spermatophyta</taxon>
        <taxon>Magnoliopsida</taxon>
        <taxon>eudicotyledons</taxon>
        <taxon>Gunneridae</taxon>
        <taxon>Pentapetalae</taxon>
        <taxon>rosids</taxon>
        <taxon>malvids</taxon>
        <taxon>Myrtales</taxon>
        <taxon>Lythraceae</taxon>
        <taxon>Punica</taxon>
    </lineage>
</organism>
<evidence type="ECO:0000313" key="2">
    <source>
        <dbReference type="Proteomes" id="UP000233551"/>
    </source>
</evidence>
<dbReference type="Proteomes" id="UP000233551">
    <property type="component" value="Unassembled WGS sequence"/>
</dbReference>
<keyword evidence="2" id="KW-1185">Reference proteome</keyword>
<evidence type="ECO:0000313" key="1">
    <source>
        <dbReference type="EMBL" id="PKI33062.1"/>
    </source>
</evidence>
<accession>A0A2I0HMW6</accession>
<gene>
    <name evidence="1" type="ORF">CRG98_046547</name>
</gene>
<dbReference type="AlphaFoldDB" id="A0A2I0HMW6"/>
<dbReference type="EMBL" id="PGOL01007087">
    <property type="protein sequence ID" value="PKI33062.1"/>
    <property type="molecule type" value="Genomic_DNA"/>
</dbReference>
<protein>
    <submittedName>
        <fullName evidence="1">Uncharacterized protein</fullName>
    </submittedName>
</protein>
<name>A0A2I0HMW6_PUNGR</name>
<comment type="caution">
    <text evidence="1">The sequence shown here is derived from an EMBL/GenBank/DDBJ whole genome shotgun (WGS) entry which is preliminary data.</text>
</comment>
<proteinExistence type="predicted"/>